<sequence>MRDILTALAGLVILILAAALAMPPLVGWESYRGTVDGALSRSLGLEVRTEGRLQLRLLPLPRLRADRLVLAAGPGQRLLDARVVRAEVALPPLLSGEIRFTEARIGRAEIRLPVTEAGAVVLPPGLAGAARRDLAVEDLRIGQLLLTTTVPATGRTDQLSAESVGVSAPALAGPWRIEGSHAGVPFRLATGTPGPDGAVPAKLSAGGDTAPRIEVDARLSLAADGRVPEAAGTAKLVVGPPAQAAGADLPFSLQGSFKARGRVATFDSLALEIDGGGAPLRLAGRGSLDLAAARASLVLAARRLDLDAFLTGPAGRMLLAGEPGRLAARLPGTVSLDVSVESATLALGEWTDLGLGATLAPTGALALHRLDATAPGGVRLGLGGDLGPGGGFAGRASVTAPDSARLARLLDRVGLGGPVLRLLDGRPVSASADITAAPPVVSLRNARLALGEARITGNARYVAAGPDAPRPRFDAQIAAEAFDIAELPSLRGGLDALRGHDLGLTLTARDLRYGPAGPRTGEIAASLQSEGAALRVDSLEIRDLAGARASLSGRIAPDGTGRIAGRVSAPVAAPLIDLFQNTLVAEARALPDFLRRGAVSLDVTVEREPGADEPRLRSAARGTAAGGQADLALVTRDGRIEGLDARLDGLPSGLWLGRPADPALARPARLRLSGRREPGAGGDEAGRALGLTVEADLAGLAVTTARPLVVAPGESLPRDGEVAVASPDLTPFAGFLGRGALGGGAVPARLTLAFGRAGPLPRLTLAGSVAGSAVEGAILRGTEGGFSGDLRLDRLSLPWLAGALVLADGGEAAGNGLWPGARFGPAPPPLPGLGLGLAVRRLDLGRGLAAAEARFGLALGPEGLTVRDMQADLAGGRLTGTATLARQGEQATVSGQGILAGASLAAIVGSPAGGLAGSFGARLRFGAAGTSPAGLIGNLAGSGEITLADLVVPGLDPAAPERALGRLLAEDDPLRSGRVERVLAEEFDRGPLRVSAPVTVAAALVGGVLRTSGLTLDAGASSWTGGVLADLRSLRLDARGTMTAARTPRAWTGPAPLLGLALAGPIARPAREIDAAPLTNLLAAVVLQRELDAIESGEADRNELARRRSRLEMDRARAAEEADRLRRQAMEEADRVRRQAMEEADRLRRQAEEARLRAAQEAAEAARRARQAAEEEARRRKAEEERLRVEAEARRRAEEAAPAPEAAEP</sequence>
<organism evidence="3 4">
    <name type="scientific">Methylobacterium oryzihabitans</name>
    <dbReference type="NCBI Taxonomy" id="2499852"/>
    <lineage>
        <taxon>Bacteria</taxon>
        <taxon>Pseudomonadati</taxon>
        <taxon>Pseudomonadota</taxon>
        <taxon>Alphaproteobacteria</taxon>
        <taxon>Hyphomicrobiales</taxon>
        <taxon>Methylobacteriaceae</taxon>
        <taxon>Methylobacterium</taxon>
    </lineage>
</organism>
<evidence type="ECO:0000259" key="2">
    <source>
        <dbReference type="Pfam" id="PF05170"/>
    </source>
</evidence>
<proteinExistence type="predicted"/>
<dbReference type="PANTHER" id="PTHR30441:SF4">
    <property type="entry name" value="PROTEIN ASMA"/>
    <property type="match status" value="1"/>
</dbReference>
<protein>
    <submittedName>
        <fullName evidence="3">AsmA family protein</fullName>
    </submittedName>
</protein>
<evidence type="ECO:0000313" key="3">
    <source>
        <dbReference type="EMBL" id="RVU15348.1"/>
    </source>
</evidence>
<evidence type="ECO:0000313" key="4">
    <source>
        <dbReference type="Proteomes" id="UP000286997"/>
    </source>
</evidence>
<dbReference type="Pfam" id="PF05170">
    <property type="entry name" value="AsmA"/>
    <property type="match status" value="1"/>
</dbReference>
<dbReference type="AlphaFoldDB" id="A0A3S2VRB1"/>
<gene>
    <name evidence="3" type="ORF">EOE48_20160</name>
</gene>
<dbReference type="GO" id="GO:0005886">
    <property type="term" value="C:plasma membrane"/>
    <property type="evidence" value="ECO:0007669"/>
    <property type="project" value="TreeGrafter"/>
</dbReference>
<dbReference type="CDD" id="cd06503">
    <property type="entry name" value="ATP-synt_Fo_b"/>
    <property type="match status" value="1"/>
</dbReference>
<feature type="compositionally biased region" description="Low complexity" evidence="1">
    <location>
        <begin position="1200"/>
        <end position="1209"/>
    </location>
</feature>
<dbReference type="GO" id="GO:0090313">
    <property type="term" value="P:regulation of protein targeting to membrane"/>
    <property type="evidence" value="ECO:0007669"/>
    <property type="project" value="TreeGrafter"/>
</dbReference>
<name>A0A3S2VRB1_9HYPH</name>
<reference evidence="3 4" key="1">
    <citation type="submission" date="2019-01" db="EMBL/GenBank/DDBJ databases">
        <authorList>
            <person name="Chen W.-M."/>
        </authorList>
    </citation>
    <scope>NUCLEOTIDE SEQUENCE [LARGE SCALE GENOMIC DNA]</scope>
    <source>
        <strain evidence="3 4">TER-1</strain>
    </source>
</reference>
<feature type="compositionally biased region" description="Basic and acidic residues" evidence="1">
    <location>
        <begin position="1136"/>
        <end position="1199"/>
    </location>
</feature>
<dbReference type="PANTHER" id="PTHR30441">
    <property type="entry name" value="DUF748 DOMAIN-CONTAINING PROTEIN"/>
    <property type="match status" value="1"/>
</dbReference>
<dbReference type="InterPro" id="IPR052894">
    <property type="entry name" value="AsmA-related"/>
</dbReference>
<keyword evidence="4" id="KW-1185">Reference proteome</keyword>
<dbReference type="OrthoDB" id="9816380at2"/>
<comment type="caution">
    <text evidence="3">The sequence shown here is derived from an EMBL/GenBank/DDBJ whole genome shotgun (WGS) entry which is preliminary data.</text>
</comment>
<feature type="domain" description="AsmA" evidence="2">
    <location>
        <begin position="7"/>
        <end position="118"/>
    </location>
</feature>
<dbReference type="Proteomes" id="UP000286997">
    <property type="component" value="Unassembled WGS sequence"/>
</dbReference>
<accession>A0A3S2VRB1</accession>
<dbReference type="EMBL" id="SACP01000022">
    <property type="protein sequence ID" value="RVU15348.1"/>
    <property type="molecule type" value="Genomic_DNA"/>
</dbReference>
<dbReference type="RefSeq" id="WP_127732479.1">
    <property type="nucleotide sequence ID" value="NZ_SACP01000022.1"/>
</dbReference>
<evidence type="ECO:0000256" key="1">
    <source>
        <dbReference type="SAM" id="MobiDB-lite"/>
    </source>
</evidence>
<dbReference type="InterPro" id="IPR007844">
    <property type="entry name" value="AsmA"/>
</dbReference>
<feature type="region of interest" description="Disordered" evidence="1">
    <location>
        <begin position="1136"/>
        <end position="1209"/>
    </location>
</feature>